<name>A0ABU3P6K2_9BURK</name>
<dbReference type="InterPro" id="IPR045361">
    <property type="entry name" value="CIS_tube_prot_N"/>
</dbReference>
<evidence type="ECO:0000259" key="1">
    <source>
        <dbReference type="Pfam" id="PF19266"/>
    </source>
</evidence>
<gene>
    <name evidence="2" type="ORF">RQP53_02815</name>
</gene>
<protein>
    <submittedName>
        <fullName evidence="2">Peptidoglycan-binding protein</fullName>
    </submittedName>
</protein>
<comment type="caution">
    <text evidence="2">The sequence shown here is derived from an EMBL/GenBank/DDBJ whole genome shotgun (WGS) entry which is preliminary data.</text>
</comment>
<reference evidence="2" key="1">
    <citation type="submission" date="2023-09" db="EMBL/GenBank/DDBJ databases">
        <title>Paucibacter sp. APW11 Genome sequencing and assembly.</title>
        <authorList>
            <person name="Kim I."/>
        </authorList>
    </citation>
    <scope>NUCLEOTIDE SEQUENCE</scope>
    <source>
        <strain evidence="2">APW11</strain>
    </source>
</reference>
<proteinExistence type="predicted"/>
<evidence type="ECO:0000313" key="3">
    <source>
        <dbReference type="Proteomes" id="UP001246372"/>
    </source>
</evidence>
<organism evidence="2 3">
    <name type="scientific">Roseateles aquae</name>
    <dbReference type="NCBI Taxonomy" id="3077235"/>
    <lineage>
        <taxon>Bacteria</taxon>
        <taxon>Pseudomonadati</taxon>
        <taxon>Pseudomonadota</taxon>
        <taxon>Betaproteobacteria</taxon>
        <taxon>Burkholderiales</taxon>
        <taxon>Sphaerotilaceae</taxon>
        <taxon>Roseateles</taxon>
    </lineage>
</organism>
<dbReference type="Proteomes" id="UP001246372">
    <property type="component" value="Unassembled WGS sequence"/>
</dbReference>
<dbReference type="Pfam" id="PF19266">
    <property type="entry name" value="CIS_tube"/>
    <property type="match status" value="1"/>
</dbReference>
<keyword evidence="3" id="KW-1185">Reference proteome</keyword>
<sequence>MATSAAALTASGMKQPLTLSACNADERAGSYTVISGKSYQLQINPSDFKHSRSICYNTKVPLGAPRSTLKYKAMGPETVSFSAVLDGTGVVPRLQGFNTPLEVADQIDAISEIIYNYDGEMHEPPYVQLLWGKLVFYGRLQTFKSDYLVFKPSGVPLRAKLDLEFLGSSSSQSTELAANKSSPDLSHVVEVRDGDTLPLLCLRIYGDSRYYTAVARHNGLAEFRRLMPGQRLHFPPLE</sequence>
<feature type="domain" description="Contractile injection system tube protein N-terminal" evidence="1">
    <location>
        <begin position="36"/>
        <end position="173"/>
    </location>
</feature>
<dbReference type="EMBL" id="JAVXZY010000001">
    <property type="protein sequence ID" value="MDT8998202.1"/>
    <property type="molecule type" value="Genomic_DNA"/>
</dbReference>
<evidence type="ECO:0000313" key="2">
    <source>
        <dbReference type="EMBL" id="MDT8998202.1"/>
    </source>
</evidence>
<accession>A0ABU3P6K2</accession>